<sequence length="460" mass="51425">MNTMSRGSVTDARLQPVMRSPLSYGALTGIYVVAILVPWALSYIEGLAVRGWYEELVQLLSIIGLSMMLLQFFLTARVDAVARQAGVDNTMRLHTKMGELVGYLVLLHPLLIVAPRFFVAPSFALGDLWDLFTSPETSTGMYAWCLMLVWVLMAVFKERTGLSYEAWRYTHSAGFVAIIILATHHAMTIGRHGRYSAWFDIMWFLLCVVAVALVVYVYFFRPRAVAKQPFRVVDCFKGSDSDWHLTIEKDGDFPFDFDAGQFTWISTSDSVFARNEHPFSIATTRRSLPKVSYVIRELGDYTRQLAKLGAGHRVWVDGPHGVFTQNARNASGVVLIAGGAGIGPIMGLLRELGDHEDKRPVTLIYGNRTIEQMSFMDEIASLECVLNLDTQLVLEQPPENFTGLPGFINQEVLSGVVSQPESINWDFYICGPPVMVKAVEESLLSLSVAPERILYEQLGF</sequence>
<dbReference type="Gene3D" id="2.40.30.10">
    <property type="entry name" value="Translation factors"/>
    <property type="match status" value="1"/>
</dbReference>
<accession>A0ABZ0IFV3</accession>
<dbReference type="PRINTS" id="PR00410">
    <property type="entry name" value="PHEHYDRXLASE"/>
</dbReference>
<feature type="transmembrane region" description="Helical" evidence="5">
    <location>
        <begin position="201"/>
        <end position="220"/>
    </location>
</feature>
<protein>
    <submittedName>
        <fullName evidence="7">Ferric reductase-like transmembrane domain-containing protein</fullName>
    </submittedName>
</protein>
<dbReference type="InterPro" id="IPR013130">
    <property type="entry name" value="Fe3_Rdtase_TM_dom"/>
</dbReference>
<feature type="transmembrane region" description="Helical" evidence="5">
    <location>
        <begin position="100"/>
        <end position="119"/>
    </location>
</feature>
<comment type="subcellular location">
    <subcellularLocation>
        <location evidence="1">Membrane</location>
        <topology evidence="1">Multi-pass membrane protein</topology>
    </subcellularLocation>
</comment>
<dbReference type="InterPro" id="IPR017938">
    <property type="entry name" value="Riboflavin_synthase-like_b-brl"/>
</dbReference>
<feature type="domain" description="FAD-binding FR-type" evidence="6">
    <location>
        <begin position="225"/>
        <end position="326"/>
    </location>
</feature>
<dbReference type="Pfam" id="PF08022">
    <property type="entry name" value="FAD_binding_8"/>
    <property type="match status" value="1"/>
</dbReference>
<dbReference type="InterPro" id="IPR017927">
    <property type="entry name" value="FAD-bd_FR_type"/>
</dbReference>
<feature type="transmembrane region" description="Helical" evidence="5">
    <location>
        <begin position="168"/>
        <end position="189"/>
    </location>
</feature>
<evidence type="ECO:0000256" key="3">
    <source>
        <dbReference type="ARBA" id="ARBA00022989"/>
    </source>
</evidence>
<dbReference type="Pfam" id="PF01794">
    <property type="entry name" value="Ferric_reduct"/>
    <property type="match status" value="1"/>
</dbReference>
<keyword evidence="2 5" id="KW-0812">Transmembrane</keyword>
<evidence type="ECO:0000259" key="6">
    <source>
        <dbReference type="PROSITE" id="PS51384"/>
    </source>
</evidence>
<organism evidence="7 8">
    <name type="scientific">Congregibacter brevis</name>
    <dbReference type="NCBI Taxonomy" id="3081201"/>
    <lineage>
        <taxon>Bacteria</taxon>
        <taxon>Pseudomonadati</taxon>
        <taxon>Pseudomonadota</taxon>
        <taxon>Gammaproteobacteria</taxon>
        <taxon>Cellvibrionales</taxon>
        <taxon>Halieaceae</taxon>
        <taxon>Congregibacter</taxon>
    </lineage>
</organism>
<keyword evidence="3 5" id="KW-1133">Transmembrane helix</keyword>
<dbReference type="EMBL" id="CP136865">
    <property type="protein sequence ID" value="WOJ97724.1"/>
    <property type="molecule type" value="Genomic_DNA"/>
</dbReference>
<dbReference type="Pfam" id="PF00175">
    <property type="entry name" value="NAD_binding_1"/>
    <property type="match status" value="1"/>
</dbReference>
<evidence type="ECO:0000256" key="4">
    <source>
        <dbReference type="ARBA" id="ARBA00023136"/>
    </source>
</evidence>
<evidence type="ECO:0000313" key="7">
    <source>
        <dbReference type="EMBL" id="WOJ97724.1"/>
    </source>
</evidence>
<dbReference type="SUPFAM" id="SSF52343">
    <property type="entry name" value="Ferredoxin reductase-like, C-terminal NADP-linked domain"/>
    <property type="match status" value="1"/>
</dbReference>
<dbReference type="Proteomes" id="UP001626549">
    <property type="component" value="Chromosome"/>
</dbReference>
<dbReference type="CDD" id="cd06198">
    <property type="entry name" value="FNR_like_3"/>
    <property type="match status" value="1"/>
</dbReference>
<evidence type="ECO:0000256" key="2">
    <source>
        <dbReference type="ARBA" id="ARBA00022692"/>
    </source>
</evidence>
<gene>
    <name evidence="7" type="ORF">R0137_03905</name>
</gene>
<evidence type="ECO:0000256" key="5">
    <source>
        <dbReference type="SAM" id="Phobius"/>
    </source>
</evidence>
<dbReference type="PROSITE" id="PS51384">
    <property type="entry name" value="FAD_FR"/>
    <property type="match status" value="1"/>
</dbReference>
<feature type="transmembrane region" description="Helical" evidence="5">
    <location>
        <begin position="56"/>
        <end position="74"/>
    </location>
</feature>
<name>A0ABZ0IFV3_9GAMM</name>
<feature type="transmembrane region" description="Helical" evidence="5">
    <location>
        <begin position="139"/>
        <end position="156"/>
    </location>
</feature>
<feature type="transmembrane region" description="Helical" evidence="5">
    <location>
        <begin position="21"/>
        <end position="44"/>
    </location>
</feature>
<keyword evidence="8" id="KW-1185">Reference proteome</keyword>
<evidence type="ECO:0000256" key="1">
    <source>
        <dbReference type="ARBA" id="ARBA00004141"/>
    </source>
</evidence>
<reference evidence="7 8" key="1">
    <citation type="submission" date="2023-10" db="EMBL/GenBank/DDBJ databases">
        <title>Two novel species belonging to the OM43/NOR5 clade.</title>
        <authorList>
            <person name="Park M."/>
        </authorList>
    </citation>
    <scope>NUCLEOTIDE SEQUENCE [LARGE SCALE GENOMIC DNA]</scope>
    <source>
        <strain evidence="7 8">IMCC45268</strain>
    </source>
</reference>
<dbReference type="InterPro" id="IPR013112">
    <property type="entry name" value="FAD-bd_8"/>
</dbReference>
<dbReference type="PANTHER" id="PTHR47354">
    <property type="entry name" value="NADH OXIDOREDUCTASE HCR"/>
    <property type="match status" value="1"/>
</dbReference>
<dbReference type="PANTHER" id="PTHR47354:SF5">
    <property type="entry name" value="PROTEIN RFBI"/>
    <property type="match status" value="1"/>
</dbReference>
<dbReference type="InterPro" id="IPR001433">
    <property type="entry name" value="OxRdtase_FAD/NAD-bd"/>
</dbReference>
<proteinExistence type="predicted"/>
<dbReference type="RefSeq" id="WP_407328703.1">
    <property type="nucleotide sequence ID" value="NZ_CP136865.1"/>
</dbReference>
<evidence type="ECO:0000313" key="8">
    <source>
        <dbReference type="Proteomes" id="UP001626549"/>
    </source>
</evidence>
<dbReference type="Gene3D" id="3.40.50.80">
    <property type="entry name" value="Nucleotide-binding domain of ferredoxin-NADP reductase (FNR) module"/>
    <property type="match status" value="1"/>
</dbReference>
<keyword evidence="4 5" id="KW-0472">Membrane</keyword>
<dbReference type="InterPro" id="IPR050415">
    <property type="entry name" value="MRET"/>
</dbReference>
<dbReference type="InterPro" id="IPR039261">
    <property type="entry name" value="FNR_nucleotide-bd"/>
</dbReference>
<dbReference type="SUPFAM" id="SSF63380">
    <property type="entry name" value="Riboflavin synthase domain-like"/>
    <property type="match status" value="1"/>
</dbReference>